<keyword evidence="13 18" id="KW-0511">Multifunctional enzyme</keyword>
<keyword evidence="3" id="KW-1003">Cell membrane</keyword>
<comment type="function">
    <text evidence="18">Plays an essential role in type IV pili and type II pseudopili formation by proteolytically removing the leader sequence from substrate proteins and subsequently monomethylating the alpha-amino group of the newly exposed N-terminal phenylalanine.</text>
</comment>
<evidence type="ECO:0000256" key="13">
    <source>
        <dbReference type="ARBA" id="ARBA00023268"/>
    </source>
</evidence>
<feature type="domain" description="Prepilin peptidase A24 N-terminal" evidence="21">
    <location>
        <begin position="15"/>
        <end position="120"/>
    </location>
</feature>
<evidence type="ECO:0000256" key="14">
    <source>
        <dbReference type="ARBA" id="ARBA00050401"/>
    </source>
</evidence>
<keyword evidence="4" id="KW-0997">Cell inner membrane</keyword>
<keyword evidence="8" id="KW-0949">S-adenosyl-L-methionine</keyword>
<feature type="transmembrane region" description="Helical" evidence="19">
    <location>
        <begin position="6"/>
        <end position="28"/>
    </location>
</feature>
<evidence type="ECO:0000259" key="21">
    <source>
        <dbReference type="Pfam" id="PF06750"/>
    </source>
</evidence>
<comment type="similarity">
    <text evidence="2 17">Belongs to the peptidase A24 family.</text>
</comment>
<dbReference type="InterPro" id="IPR014032">
    <property type="entry name" value="Peptidase_A24A_bac"/>
</dbReference>
<dbReference type="EMBL" id="CP021659">
    <property type="protein sequence ID" value="AWK15167.1"/>
    <property type="molecule type" value="Genomic_DNA"/>
</dbReference>
<dbReference type="InterPro" id="IPR010627">
    <property type="entry name" value="Prepilin_pept_A24_N"/>
</dbReference>
<keyword evidence="23" id="KW-1185">Reference proteome</keyword>
<dbReference type="Gene3D" id="1.20.120.1220">
    <property type="match status" value="1"/>
</dbReference>
<dbReference type="GO" id="GO:0005886">
    <property type="term" value="C:plasma membrane"/>
    <property type="evidence" value="ECO:0007669"/>
    <property type="project" value="UniProtKB-SubCell"/>
</dbReference>
<dbReference type="PANTHER" id="PTHR30487:SF0">
    <property type="entry name" value="PREPILIN LEADER PEPTIDASE_N-METHYLTRANSFERASE-RELATED"/>
    <property type="match status" value="1"/>
</dbReference>
<sequence length="278" mass="32169">MTEYYFYGYFIFFIILGSCVGSFLNIIIYRTPIILRNKWDKEIGLLNDNTHDLDIKKYNLFIPCSSCPHCQKKIPLIYNIPILGWLYLRGKSKCCNNKISLHYPIVEMLTAILTVLIMMNYNDGWRQLAALLLTWSLVVLAFIDLNEKILPDCITLPLLCGGLLLNLNHMFSSLHSAVIGSVLGYLFFWLTYWFMKMLTGKETMGYGDFKLMAALGAWFGWEVIPLLTFISSSLGIIYYITLRLFKKEMKQSIAFGPFLAISGVTFLFFQQNLNYFLY</sequence>
<gene>
    <name evidence="22" type="ORF">CCS41_12895</name>
</gene>
<evidence type="ECO:0000259" key="20">
    <source>
        <dbReference type="Pfam" id="PF01478"/>
    </source>
</evidence>
<dbReference type="GO" id="GO:0004190">
    <property type="term" value="F:aspartic-type endopeptidase activity"/>
    <property type="evidence" value="ECO:0007669"/>
    <property type="project" value="UniProtKB-EC"/>
</dbReference>
<dbReference type="KEGG" id="fsm:CCS41_12895"/>
<evidence type="ECO:0000256" key="1">
    <source>
        <dbReference type="ARBA" id="ARBA00004429"/>
    </source>
</evidence>
<evidence type="ECO:0000256" key="3">
    <source>
        <dbReference type="ARBA" id="ARBA00022475"/>
    </source>
</evidence>
<dbReference type="Pfam" id="PF06750">
    <property type="entry name" value="A24_N_bact"/>
    <property type="match status" value="1"/>
</dbReference>
<evidence type="ECO:0000256" key="7">
    <source>
        <dbReference type="ARBA" id="ARBA00022679"/>
    </source>
</evidence>
<feature type="transmembrane region" description="Helical" evidence="19">
    <location>
        <begin position="252"/>
        <end position="269"/>
    </location>
</feature>
<organism evidence="22 23">
    <name type="scientific">Candidatus Fukatsuia symbiotica</name>
    <dbReference type="NCBI Taxonomy" id="1878942"/>
    <lineage>
        <taxon>Bacteria</taxon>
        <taxon>Pseudomonadati</taxon>
        <taxon>Pseudomonadota</taxon>
        <taxon>Gammaproteobacteria</taxon>
        <taxon>Enterobacterales</taxon>
        <taxon>Yersiniaceae</taxon>
        <taxon>Candidatus Fukatsuia</taxon>
    </lineage>
</organism>
<evidence type="ECO:0000256" key="9">
    <source>
        <dbReference type="ARBA" id="ARBA00022692"/>
    </source>
</evidence>
<comment type="subcellular location">
    <subcellularLocation>
        <location evidence="1">Cell inner membrane</location>
        <topology evidence="1">Multi-pass membrane protein</topology>
    </subcellularLocation>
    <subcellularLocation>
        <location evidence="18">Cell membrane</location>
        <topology evidence="18">Multi-pass membrane protein</topology>
    </subcellularLocation>
</comment>
<feature type="transmembrane region" description="Helical" evidence="19">
    <location>
        <begin position="215"/>
        <end position="240"/>
    </location>
</feature>
<evidence type="ECO:0000313" key="22">
    <source>
        <dbReference type="EMBL" id="AWK15167.1"/>
    </source>
</evidence>
<keyword evidence="5 18" id="KW-0489">Methyltransferase</keyword>
<keyword evidence="9 18" id="KW-0812">Transmembrane</keyword>
<name>A0A2U8I7S7_9GAMM</name>
<dbReference type="OrthoDB" id="9789291at2"/>
<evidence type="ECO:0000256" key="18">
    <source>
        <dbReference type="RuleBase" id="RU003794"/>
    </source>
</evidence>
<dbReference type="EC" id="2.1.1.-" evidence="18"/>
<dbReference type="PANTHER" id="PTHR30487">
    <property type="entry name" value="TYPE 4 PREPILIN-LIKE PROTEINS LEADER PEPTIDE-PROCESSING ENZYME"/>
    <property type="match status" value="1"/>
</dbReference>
<dbReference type="GO" id="GO:0032259">
    <property type="term" value="P:methylation"/>
    <property type="evidence" value="ECO:0007669"/>
    <property type="project" value="UniProtKB-KW"/>
</dbReference>
<evidence type="ECO:0000256" key="8">
    <source>
        <dbReference type="ARBA" id="ARBA00022691"/>
    </source>
</evidence>
<keyword evidence="6 18" id="KW-0645">Protease</keyword>
<evidence type="ECO:0000256" key="17">
    <source>
        <dbReference type="RuleBase" id="RU003793"/>
    </source>
</evidence>
<evidence type="ECO:0000256" key="2">
    <source>
        <dbReference type="ARBA" id="ARBA00005801"/>
    </source>
</evidence>
<comment type="catalytic activity">
    <reaction evidence="14 18">
        <text>Typically cleaves a -Gly-|-Phe- bond to release an N-terminal, basic peptide of 5-8 residues from type IV prepilin, and then N-methylates the new N-terminal amino group, the methyl donor being S-adenosyl-L-methionine.</text>
        <dbReference type="EC" id="3.4.23.43"/>
    </reaction>
</comment>
<dbReference type="Pfam" id="PF01478">
    <property type="entry name" value="Peptidase_A24"/>
    <property type="match status" value="1"/>
</dbReference>
<evidence type="ECO:0000256" key="16">
    <source>
        <dbReference type="ARBA" id="ARBA00071870"/>
    </source>
</evidence>
<dbReference type="AlphaFoldDB" id="A0A2U8I7S7"/>
<evidence type="ECO:0000313" key="23">
    <source>
        <dbReference type="Proteomes" id="UP000261875"/>
    </source>
</evidence>
<evidence type="ECO:0000256" key="11">
    <source>
        <dbReference type="ARBA" id="ARBA00022989"/>
    </source>
</evidence>
<dbReference type="FunFam" id="1.20.120.1220:FF:000001">
    <property type="entry name" value="Type 4 prepilin-like proteins leader peptide-processing enzyme"/>
    <property type="match status" value="1"/>
</dbReference>
<evidence type="ECO:0000256" key="15">
    <source>
        <dbReference type="ARBA" id="ARBA00067082"/>
    </source>
</evidence>
<keyword evidence="7 18" id="KW-0808">Transferase</keyword>
<accession>A0A2U8I7S7</accession>
<dbReference type="PRINTS" id="PR00864">
    <property type="entry name" value="PREPILNPTASE"/>
</dbReference>
<evidence type="ECO:0000256" key="4">
    <source>
        <dbReference type="ARBA" id="ARBA00022519"/>
    </source>
</evidence>
<dbReference type="EC" id="3.4.23.43" evidence="15 18"/>
<evidence type="ECO:0000256" key="19">
    <source>
        <dbReference type="SAM" id="Phobius"/>
    </source>
</evidence>
<feature type="transmembrane region" description="Helical" evidence="19">
    <location>
        <begin position="125"/>
        <end position="143"/>
    </location>
</feature>
<feature type="transmembrane region" description="Helical" evidence="19">
    <location>
        <begin position="174"/>
        <end position="195"/>
    </location>
</feature>
<dbReference type="Proteomes" id="UP000261875">
    <property type="component" value="Chromosome"/>
</dbReference>
<dbReference type="InterPro" id="IPR000045">
    <property type="entry name" value="Prepilin_IV_endopep_pep"/>
</dbReference>
<feature type="domain" description="Prepilin type IV endopeptidase peptidase" evidence="20">
    <location>
        <begin position="131"/>
        <end position="240"/>
    </location>
</feature>
<dbReference type="InterPro" id="IPR050882">
    <property type="entry name" value="Prepilin_peptidase/N-MTase"/>
</dbReference>
<keyword evidence="11 19" id="KW-1133">Transmembrane helix</keyword>
<evidence type="ECO:0000256" key="12">
    <source>
        <dbReference type="ARBA" id="ARBA00023136"/>
    </source>
</evidence>
<dbReference type="GO" id="GO:0008168">
    <property type="term" value="F:methyltransferase activity"/>
    <property type="evidence" value="ECO:0007669"/>
    <property type="project" value="UniProtKB-KW"/>
</dbReference>
<dbReference type="GO" id="GO:0006465">
    <property type="term" value="P:signal peptide processing"/>
    <property type="evidence" value="ECO:0007669"/>
    <property type="project" value="TreeGrafter"/>
</dbReference>
<evidence type="ECO:0000256" key="6">
    <source>
        <dbReference type="ARBA" id="ARBA00022670"/>
    </source>
</evidence>
<keyword evidence="12 19" id="KW-0472">Membrane</keyword>
<keyword evidence="10 18" id="KW-0378">Hydrolase</keyword>
<protein>
    <recommendedName>
        <fullName evidence="16 18">Prepilin leader peptidase/N-methyltransferase</fullName>
        <ecNumber evidence="18">2.1.1.-</ecNumber>
        <ecNumber evidence="15 18">3.4.23.43</ecNumber>
    </recommendedName>
</protein>
<evidence type="ECO:0000256" key="10">
    <source>
        <dbReference type="ARBA" id="ARBA00022801"/>
    </source>
</evidence>
<proteinExistence type="inferred from homology"/>
<reference evidence="22 23" key="1">
    <citation type="submission" date="2017-05" db="EMBL/GenBank/DDBJ databases">
        <title>Genome sequence of Candidatus Fukatsuia symbiotica and Candidatus Hamiltonella defensa from Acyrthosiphon pisum strain 5D.</title>
        <authorList>
            <person name="Patel V.A."/>
            <person name="Chevignon G."/>
            <person name="Russell J.A."/>
            <person name="Oliver K.M."/>
        </authorList>
    </citation>
    <scope>NUCLEOTIDE SEQUENCE [LARGE SCALE GENOMIC DNA]</scope>
    <source>
        <strain evidence="22 23">5D</strain>
    </source>
</reference>
<dbReference type="STRING" id="1878942.GCA_900128755_00837"/>
<evidence type="ECO:0000256" key="5">
    <source>
        <dbReference type="ARBA" id="ARBA00022603"/>
    </source>
</evidence>